<name>H0GWG5_SACCK</name>
<evidence type="ECO:0000313" key="2">
    <source>
        <dbReference type="EMBL" id="EHN01857.1"/>
    </source>
</evidence>
<dbReference type="HOGENOM" id="CLU_1540976_0_0_1"/>
<evidence type="ECO:0000256" key="1">
    <source>
        <dbReference type="SAM" id="MobiDB-lite"/>
    </source>
</evidence>
<feature type="compositionally biased region" description="Low complexity" evidence="1">
    <location>
        <begin position="38"/>
        <end position="55"/>
    </location>
</feature>
<accession>H0GWG5</accession>
<feature type="compositionally biased region" description="Low complexity" evidence="1">
    <location>
        <begin position="1"/>
        <end position="15"/>
    </location>
</feature>
<dbReference type="Proteomes" id="UP000009009">
    <property type="component" value="Unassembled WGS sequence"/>
</dbReference>
<feature type="region of interest" description="Disordered" evidence="1">
    <location>
        <begin position="1"/>
        <end position="55"/>
    </location>
</feature>
<organism evidence="2 3">
    <name type="scientific">Saccharomyces cerevisiae x Saccharomyces kudriavzevii (strain VIN7)</name>
    <name type="common">Yeast</name>
    <dbReference type="NCBI Taxonomy" id="1095631"/>
    <lineage>
        <taxon>Eukaryota</taxon>
        <taxon>Fungi</taxon>
        <taxon>Dikarya</taxon>
        <taxon>Ascomycota</taxon>
        <taxon>Saccharomycotina</taxon>
        <taxon>Saccharomycetes</taxon>
        <taxon>Saccharomycetales</taxon>
        <taxon>Saccharomycetaceae</taxon>
        <taxon>Saccharomyces</taxon>
    </lineage>
</organism>
<protein>
    <submittedName>
        <fullName evidence="2">Uncharacterized protein</fullName>
    </submittedName>
</protein>
<comment type="caution">
    <text evidence="2">The sequence shown here is derived from an EMBL/GenBank/DDBJ whole genome shotgun (WGS) entry which is preliminary data.</text>
</comment>
<sequence>MVSVSSTSLEASSNSEGARTAPAPSRDSVVVYSQRAAGSPSSCGPGSEGSRPSVPSIIPTTPPCGIFFPLSCQYGNRVLERFSSGFFFGAFYGRFRRGDRRLLCESETPDYFVYLLFFFGGRWGKPLRVEKITFPLRVGLVVRVCRDIVAFHGAAPTHYRERSVASDLQALRGP</sequence>
<proteinExistence type="predicted"/>
<reference evidence="2 3" key="1">
    <citation type="journal article" date="2012" name="FEMS Yeast Res.">
        <title>The genome sequence of the wine yeast VIN7 reveals an allotriploid hybrid genome with Saccharomyces cerevisiae and Saccharomyces kudriavzevii origins.</title>
        <authorList>
            <person name="Borneman A.R."/>
            <person name="Desany B.A."/>
            <person name="Riches D."/>
            <person name="Affourtit J.P."/>
            <person name="Forgan A.H."/>
            <person name="Pretorius I.S."/>
            <person name="Egholm M."/>
            <person name="Chambers P.J."/>
        </authorList>
    </citation>
    <scope>NUCLEOTIDE SEQUENCE [LARGE SCALE GENOMIC DNA]</scope>
    <source>
        <strain evidence="2 3">VIN7</strain>
    </source>
</reference>
<gene>
    <name evidence="2" type="ORF">VIN7_7832</name>
</gene>
<evidence type="ECO:0000313" key="3">
    <source>
        <dbReference type="Proteomes" id="UP000009009"/>
    </source>
</evidence>
<dbReference type="AlphaFoldDB" id="H0GWG5"/>
<keyword evidence="3" id="KW-1185">Reference proteome</keyword>
<dbReference type="EMBL" id="AGVY01000259">
    <property type="protein sequence ID" value="EHN01857.1"/>
    <property type="molecule type" value="Genomic_DNA"/>
</dbReference>